<dbReference type="InterPro" id="IPR046724">
    <property type="entry name" value="DUF6616"/>
</dbReference>
<keyword evidence="2" id="KW-1185">Reference proteome</keyword>
<dbReference type="Proteomes" id="UP000294963">
    <property type="component" value="Unassembled WGS sequence"/>
</dbReference>
<organism evidence="1 2">
    <name type="scientific">Acinetobacter calcoaceticus</name>
    <dbReference type="NCBI Taxonomy" id="471"/>
    <lineage>
        <taxon>Bacteria</taxon>
        <taxon>Pseudomonadati</taxon>
        <taxon>Pseudomonadota</taxon>
        <taxon>Gammaproteobacteria</taxon>
        <taxon>Moraxellales</taxon>
        <taxon>Moraxellaceae</taxon>
        <taxon>Acinetobacter</taxon>
        <taxon>Acinetobacter calcoaceticus/baumannii complex</taxon>
    </lineage>
</organism>
<name>A0A4R1XJS8_ACICA</name>
<dbReference type="OrthoDB" id="670883at2"/>
<sequence length="112" mass="12213">MQYLIELYTPTAQWRALSQADKQDFLNGVAGGMQSLSEYSIEAVSMGKIDTTVSNSSQDTFFAIWSFADQASRDALIAAITATGWHDYFKTLNAAGNGVDFPEHLGQLLAVN</sequence>
<gene>
    <name evidence="1" type="ORF">EC844_12669</name>
</gene>
<dbReference type="EMBL" id="SLVJ01000026">
    <property type="protein sequence ID" value="TCM61915.1"/>
    <property type="molecule type" value="Genomic_DNA"/>
</dbReference>
<comment type="caution">
    <text evidence="1">The sequence shown here is derived from an EMBL/GenBank/DDBJ whole genome shotgun (WGS) entry which is preliminary data.</text>
</comment>
<reference evidence="1 2" key="1">
    <citation type="submission" date="2019-03" db="EMBL/GenBank/DDBJ databases">
        <title>Genomic analyses of the natural microbiome of Caenorhabditis elegans.</title>
        <authorList>
            <person name="Samuel B."/>
        </authorList>
    </citation>
    <scope>NUCLEOTIDE SEQUENCE [LARGE SCALE GENOMIC DNA]</scope>
    <source>
        <strain evidence="1 2">JUb89</strain>
    </source>
</reference>
<evidence type="ECO:0000313" key="1">
    <source>
        <dbReference type="EMBL" id="TCM61915.1"/>
    </source>
</evidence>
<proteinExistence type="predicted"/>
<protein>
    <submittedName>
        <fullName evidence="1">Uncharacterized protein</fullName>
    </submittedName>
</protein>
<dbReference type="AlphaFoldDB" id="A0A4R1XJS8"/>
<evidence type="ECO:0000313" key="2">
    <source>
        <dbReference type="Proteomes" id="UP000294963"/>
    </source>
</evidence>
<accession>A0A4R1XJS8</accession>
<dbReference type="Pfam" id="PF20321">
    <property type="entry name" value="DUF6616"/>
    <property type="match status" value="1"/>
</dbReference>